<keyword evidence="1" id="KW-1133">Transmembrane helix</keyword>
<feature type="transmembrane region" description="Helical" evidence="1">
    <location>
        <begin position="74"/>
        <end position="95"/>
    </location>
</feature>
<sequence>MIGFDVIAAVVVLALAVAGGLVAHEYAHAAVLRLAGIDYSLEYSPDRTDGVVTALASGRWAVVRPRPTGDEPPWVLRIAALMPLSLALPVFALGLGGYLPGSDGLVVTAAAIGWLACAVPSPQDFSVAFYAHCALEADATR</sequence>
<dbReference type="GeneID" id="71855525"/>
<evidence type="ECO:0000256" key="1">
    <source>
        <dbReference type="SAM" id="Phobius"/>
    </source>
</evidence>
<accession>A0ABD5P4L0</accession>
<dbReference type="RefSeq" id="WP_246975038.1">
    <property type="nucleotide sequence ID" value="NZ_CP095397.1"/>
</dbReference>
<name>A0ABD5P4L0_9EURY</name>
<dbReference type="Proteomes" id="UP001595821">
    <property type="component" value="Unassembled WGS sequence"/>
</dbReference>
<protein>
    <recommendedName>
        <fullName evidence="4">DUF3267 domain-containing protein</fullName>
    </recommendedName>
</protein>
<reference evidence="2 3" key="1">
    <citation type="journal article" date="2014" name="Int. J. Syst. Evol. Microbiol.">
        <title>Complete genome sequence of Corynebacterium casei LMG S-19264T (=DSM 44701T), isolated from a smear-ripened cheese.</title>
        <authorList>
            <consortium name="US DOE Joint Genome Institute (JGI-PGF)"/>
            <person name="Walter F."/>
            <person name="Albersmeier A."/>
            <person name="Kalinowski J."/>
            <person name="Ruckert C."/>
        </authorList>
    </citation>
    <scope>NUCLEOTIDE SEQUENCE [LARGE SCALE GENOMIC DNA]</scope>
    <source>
        <strain evidence="2 3">IBRC-M 10912</strain>
    </source>
</reference>
<evidence type="ECO:0008006" key="4">
    <source>
        <dbReference type="Google" id="ProtNLM"/>
    </source>
</evidence>
<keyword evidence="1" id="KW-0472">Membrane</keyword>
<keyword evidence="1" id="KW-0812">Transmembrane</keyword>
<dbReference type="AlphaFoldDB" id="A0ABD5P4L0"/>
<organism evidence="2 3">
    <name type="scientific">Natribaculum luteum</name>
    <dbReference type="NCBI Taxonomy" id="1586232"/>
    <lineage>
        <taxon>Archaea</taxon>
        <taxon>Methanobacteriati</taxon>
        <taxon>Methanobacteriota</taxon>
        <taxon>Stenosarchaea group</taxon>
        <taxon>Halobacteria</taxon>
        <taxon>Halobacteriales</taxon>
        <taxon>Natrialbaceae</taxon>
        <taxon>Natribaculum</taxon>
    </lineage>
</organism>
<comment type="caution">
    <text evidence="2">The sequence shown here is derived from an EMBL/GenBank/DDBJ whole genome shotgun (WGS) entry which is preliminary data.</text>
</comment>
<gene>
    <name evidence="2" type="ORF">ACFOZ7_19395</name>
</gene>
<dbReference type="EMBL" id="JBHSDJ010000130">
    <property type="protein sequence ID" value="MFC4249065.1"/>
    <property type="molecule type" value="Genomic_DNA"/>
</dbReference>
<evidence type="ECO:0000313" key="3">
    <source>
        <dbReference type="Proteomes" id="UP001595821"/>
    </source>
</evidence>
<evidence type="ECO:0000313" key="2">
    <source>
        <dbReference type="EMBL" id="MFC4249065.1"/>
    </source>
</evidence>
<proteinExistence type="predicted"/>